<evidence type="ECO:0000256" key="5">
    <source>
        <dbReference type="ARBA" id="ARBA00022679"/>
    </source>
</evidence>
<comment type="cofactor">
    <cofactor evidence="1">
        <name>pyridoxal 5'-phosphate</name>
        <dbReference type="ChEBI" id="CHEBI:597326"/>
    </cofactor>
</comment>
<dbReference type="PANTHER" id="PTHR42885">
    <property type="entry name" value="HISTIDINOL-PHOSPHATE AMINOTRANSFERASE-RELATED"/>
    <property type="match status" value="1"/>
</dbReference>
<dbReference type="AlphaFoldDB" id="A0A433KYW6"/>
<dbReference type="SUPFAM" id="SSF53383">
    <property type="entry name" value="PLP-dependent transferases"/>
    <property type="match status" value="1"/>
</dbReference>
<dbReference type="Pfam" id="PF00155">
    <property type="entry name" value="Aminotran_1_2"/>
    <property type="match status" value="1"/>
</dbReference>
<evidence type="ECO:0000256" key="4">
    <source>
        <dbReference type="ARBA" id="ARBA00022576"/>
    </source>
</evidence>
<dbReference type="Gene3D" id="3.90.1150.10">
    <property type="entry name" value="Aspartate Aminotransferase, domain 1"/>
    <property type="match status" value="1"/>
</dbReference>
<dbReference type="EMBL" id="RZHF01000002">
    <property type="protein sequence ID" value="RUR34867.1"/>
    <property type="molecule type" value="Genomic_DNA"/>
</dbReference>
<name>A0A433KYW6_9GAMM</name>
<evidence type="ECO:0000259" key="8">
    <source>
        <dbReference type="Pfam" id="PF00155"/>
    </source>
</evidence>
<dbReference type="InterPro" id="IPR015424">
    <property type="entry name" value="PyrdxlP-dep_Trfase"/>
</dbReference>
<keyword evidence="4 9" id="KW-0032">Aminotransferase</keyword>
<comment type="caution">
    <text evidence="9">The sequence shown here is derived from an EMBL/GenBank/DDBJ whole genome shotgun (WGS) entry which is preliminary data.</text>
</comment>
<sequence length="177" mass="19442">MLLDEAYHDFREDADSEFGRRVLPGVVRVRTLSKAHGLAGLRVGFTIAEPEALVVMMKVRIHYTVSTLTQAAAEVVLDHPNEVQAHIKAVRQRREKLTAHLSKLGADILPSATNFVCLRLPSPELAAQIHHNLLEEGKLISRPADPALGHILRITTLADALVPGRLATLERSLTIGF</sequence>
<dbReference type="InterPro" id="IPR015421">
    <property type="entry name" value="PyrdxlP-dep_Trfase_major"/>
</dbReference>
<evidence type="ECO:0000313" key="9">
    <source>
        <dbReference type="EMBL" id="RUR34867.1"/>
    </source>
</evidence>
<evidence type="ECO:0000313" key="10">
    <source>
        <dbReference type="Proteomes" id="UP000287023"/>
    </source>
</evidence>
<keyword evidence="5 9" id="KW-0808">Transferase</keyword>
<dbReference type="GO" id="GO:0030170">
    <property type="term" value="F:pyridoxal phosphate binding"/>
    <property type="evidence" value="ECO:0007669"/>
    <property type="project" value="InterPro"/>
</dbReference>
<proteinExistence type="predicted"/>
<evidence type="ECO:0000256" key="3">
    <source>
        <dbReference type="ARBA" id="ARBA00012748"/>
    </source>
</evidence>
<comment type="pathway">
    <text evidence="2">Amino-acid biosynthesis; L-histidine biosynthesis; L-histidine from 5-phospho-alpha-D-ribose 1-diphosphate: step 7/9.</text>
</comment>
<dbReference type="InterPro" id="IPR015422">
    <property type="entry name" value="PyrdxlP-dep_Trfase_small"/>
</dbReference>
<dbReference type="Gene3D" id="3.40.640.10">
    <property type="entry name" value="Type I PLP-dependent aspartate aminotransferase-like (Major domain)"/>
    <property type="match status" value="1"/>
</dbReference>
<feature type="domain" description="Aminotransferase class I/classII large" evidence="8">
    <location>
        <begin position="2"/>
        <end position="158"/>
    </location>
</feature>
<dbReference type="CDD" id="cd00609">
    <property type="entry name" value="AAT_like"/>
    <property type="match status" value="1"/>
</dbReference>
<reference evidence="9 10" key="1">
    <citation type="submission" date="2018-12" db="EMBL/GenBank/DDBJ databases">
        <title>three novel Halomonas strain isolated from plants.</title>
        <authorList>
            <person name="Sun C."/>
        </authorList>
    </citation>
    <scope>NUCLEOTIDE SEQUENCE [LARGE SCALE GENOMIC DNA]</scope>
    <source>
        <strain evidence="9 10">JCM 18142</strain>
    </source>
</reference>
<evidence type="ECO:0000256" key="6">
    <source>
        <dbReference type="ARBA" id="ARBA00022898"/>
    </source>
</evidence>
<evidence type="ECO:0000256" key="2">
    <source>
        <dbReference type="ARBA" id="ARBA00005011"/>
    </source>
</evidence>
<evidence type="ECO:0000256" key="7">
    <source>
        <dbReference type="ARBA" id="ARBA00047481"/>
    </source>
</evidence>
<gene>
    <name evidence="9" type="ORF">ELY38_00335</name>
</gene>
<comment type="catalytic activity">
    <reaction evidence="7">
        <text>L-histidinol phosphate + 2-oxoglutarate = 3-(imidazol-4-yl)-2-oxopropyl phosphate + L-glutamate</text>
        <dbReference type="Rhea" id="RHEA:23744"/>
        <dbReference type="ChEBI" id="CHEBI:16810"/>
        <dbReference type="ChEBI" id="CHEBI:29985"/>
        <dbReference type="ChEBI" id="CHEBI:57766"/>
        <dbReference type="ChEBI" id="CHEBI:57980"/>
        <dbReference type="EC" id="2.6.1.9"/>
    </reaction>
</comment>
<keyword evidence="10" id="KW-1185">Reference proteome</keyword>
<keyword evidence="6" id="KW-0663">Pyridoxal phosphate</keyword>
<dbReference type="OrthoDB" id="9813612at2"/>
<dbReference type="Proteomes" id="UP000287023">
    <property type="component" value="Unassembled WGS sequence"/>
</dbReference>
<protein>
    <recommendedName>
        <fullName evidence="3">histidinol-phosphate transaminase</fullName>
        <ecNumber evidence="3">2.6.1.9</ecNumber>
    </recommendedName>
</protein>
<evidence type="ECO:0000256" key="1">
    <source>
        <dbReference type="ARBA" id="ARBA00001933"/>
    </source>
</evidence>
<organism evidence="9 10">
    <name type="scientific">Vreelandella nanhaiensis</name>
    <dbReference type="NCBI Taxonomy" id="1258546"/>
    <lineage>
        <taxon>Bacteria</taxon>
        <taxon>Pseudomonadati</taxon>
        <taxon>Pseudomonadota</taxon>
        <taxon>Gammaproteobacteria</taxon>
        <taxon>Oceanospirillales</taxon>
        <taxon>Halomonadaceae</taxon>
        <taxon>Vreelandella</taxon>
    </lineage>
</organism>
<dbReference type="InterPro" id="IPR004839">
    <property type="entry name" value="Aminotransferase_I/II_large"/>
</dbReference>
<dbReference type="PANTHER" id="PTHR42885:SF2">
    <property type="entry name" value="HISTIDINOL-PHOSPHATE AMINOTRANSFERASE"/>
    <property type="match status" value="1"/>
</dbReference>
<dbReference type="EC" id="2.6.1.9" evidence="3"/>
<accession>A0A433KYW6</accession>
<dbReference type="GO" id="GO:0004400">
    <property type="term" value="F:histidinol-phosphate transaminase activity"/>
    <property type="evidence" value="ECO:0007669"/>
    <property type="project" value="UniProtKB-EC"/>
</dbReference>